<dbReference type="Proteomes" id="UP000318939">
    <property type="component" value="Plasmid unnamed1"/>
</dbReference>
<organism evidence="1 2">
    <name type="scientific">Rhizobium rhododendri</name>
    <dbReference type="NCBI Taxonomy" id="2506430"/>
    <lineage>
        <taxon>Bacteria</taxon>
        <taxon>Pseudomonadati</taxon>
        <taxon>Pseudomonadota</taxon>
        <taxon>Alphaproteobacteria</taxon>
        <taxon>Hyphomicrobiales</taxon>
        <taxon>Rhizobiaceae</taxon>
        <taxon>Rhizobium/Agrobacterium group</taxon>
        <taxon>Rhizobium</taxon>
    </lineage>
</organism>
<sequence>MATVLFDIAAKYVTPIAEGNARRHPVLAMMHVSVMVNDHFAAKSNGEEDGDGLISGMRTS</sequence>
<keyword evidence="2" id="KW-1185">Reference proteome</keyword>
<gene>
    <name evidence="1" type="ORF">PR018_21860</name>
</gene>
<reference evidence="1 2" key="1">
    <citation type="journal article" date="2019" name="Phytopathology">
        <title>A Novel Group of Rhizobium tumorigenes-Like Agrobacteria Associated with Crown Gall Disease of Rhododendron and Blueberry.</title>
        <authorList>
            <person name="Kuzmanovic N."/>
            <person name="Behrens P."/>
            <person name="Idczak E."/>
            <person name="Wagner S."/>
            <person name="Gotz M."/>
            <person name="Sproer C."/>
            <person name="Bunk B."/>
            <person name="Overmann J."/>
            <person name="Smalla K."/>
        </authorList>
    </citation>
    <scope>NUCLEOTIDE SEQUENCE [LARGE SCALE GENOMIC DNA]</scope>
    <source>
        <strain evidence="2">rho-6.2</strain>
    </source>
</reference>
<dbReference type="EMBL" id="CP117268">
    <property type="protein sequence ID" value="WFS24944.1"/>
    <property type="molecule type" value="Genomic_DNA"/>
</dbReference>
<geneLocation type="plasmid" evidence="1 2">
    <name>unnamed1</name>
</geneLocation>
<protein>
    <submittedName>
        <fullName evidence="1">Uncharacterized protein</fullName>
    </submittedName>
</protein>
<dbReference type="RefSeq" id="WP_142831824.1">
    <property type="nucleotide sequence ID" value="NZ_CP117268.1"/>
</dbReference>
<keyword evidence="1" id="KW-0614">Plasmid</keyword>
<reference evidence="1 2" key="2">
    <citation type="journal article" date="2023" name="MicrobiologyOpen">
        <title>Genomics of the tumorigenes clade of the family Rhizobiaceae and description of Rhizobium rhododendri sp. nov.</title>
        <authorList>
            <person name="Kuzmanovic N."/>
            <person name="diCenzo G.C."/>
            <person name="Bunk B."/>
            <person name="Sproeer C."/>
            <person name="Fruehling A."/>
            <person name="Neumann-Schaal M."/>
            <person name="Overmann J."/>
            <person name="Smalla K."/>
        </authorList>
    </citation>
    <scope>NUCLEOTIDE SEQUENCE [LARGE SCALE GENOMIC DNA]</scope>
    <source>
        <strain evidence="2">rho-6.2</strain>
        <plasmid evidence="1 2">unnamed1</plasmid>
    </source>
</reference>
<evidence type="ECO:0000313" key="1">
    <source>
        <dbReference type="EMBL" id="WFS24944.1"/>
    </source>
</evidence>
<accession>A0ABY8IMM0</accession>
<evidence type="ECO:0000313" key="2">
    <source>
        <dbReference type="Proteomes" id="UP000318939"/>
    </source>
</evidence>
<name>A0ABY8IMM0_9HYPH</name>
<proteinExistence type="predicted"/>